<feature type="region of interest" description="Disordered" evidence="1">
    <location>
        <begin position="67"/>
        <end position="89"/>
    </location>
</feature>
<dbReference type="Proteomes" id="UP000295399">
    <property type="component" value="Unassembled WGS sequence"/>
</dbReference>
<accession>A0A4R2PKX4</accession>
<dbReference type="OrthoDB" id="8261795at2"/>
<name>A0A4R2PKX4_RHOSA</name>
<protein>
    <recommendedName>
        <fullName evidence="4">Transposase</fullName>
    </recommendedName>
</protein>
<evidence type="ECO:0008006" key="4">
    <source>
        <dbReference type="Google" id="ProtNLM"/>
    </source>
</evidence>
<evidence type="ECO:0000256" key="1">
    <source>
        <dbReference type="SAM" id="MobiDB-lite"/>
    </source>
</evidence>
<feature type="region of interest" description="Disordered" evidence="1">
    <location>
        <begin position="106"/>
        <end position="133"/>
    </location>
</feature>
<organism evidence="2 3">
    <name type="scientific">Rhodothalassium salexigens DSM 2132</name>
    <dbReference type="NCBI Taxonomy" id="1188247"/>
    <lineage>
        <taxon>Bacteria</taxon>
        <taxon>Pseudomonadati</taxon>
        <taxon>Pseudomonadota</taxon>
        <taxon>Alphaproteobacteria</taxon>
        <taxon>Rhodothalassiales</taxon>
        <taxon>Rhodothalassiaceae</taxon>
        <taxon>Rhodothalassium</taxon>
    </lineage>
</organism>
<dbReference type="InParanoid" id="A0A4R2PKX4"/>
<dbReference type="EMBL" id="SLXO01000003">
    <property type="protein sequence ID" value="TCP36242.1"/>
    <property type="molecule type" value="Genomic_DNA"/>
</dbReference>
<dbReference type="RefSeq" id="WP_132707800.1">
    <property type="nucleotide sequence ID" value="NZ_JACIGF010000003.1"/>
</dbReference>
<gene>
    <name evidence="2" type="ORF">EV659_103129</name>
</gene>
<proteinExistence type="predicted"/>
<sequence>MPQTVIGCDLARGWIDTHVLPSGATARIENTPEGIARWIASWGDGALVVFEATSGCDGTLIEALASRHQTVPQPRGADDPGMARLGPTARAGGAWIASMRVARDRRAGRVPGHIRDATSSTTDRAGQAQASSA</sequence>
<evidence type="ECO:0000313" key="3">
    <source>
        <dbReference type="Proteomes" id="UP000295399"/>
    </source>
</evidence>
<evidence type="ECO:0000313" key="2">
    <source>
        <dbReference type="EMBL" id="TCP36242.1"/>
    </source>
</evidence>
<keyword evidence="3" id="KW-1185">Reference proteome</keyword>
<feature type="compositionally biased region" description="Polar residues" evidence="1">
    <location>
        <begin position="117"/>
        <end position="133"/>
    </location>
</feature>
<comment type="caution">
    <text evidence="2">The sequence shown here is derived from an EMBL/GenBank/DDBJ whole genome shotgun (WGS) entry which is preliminary data.</text>
</comment>
<reference evidence="2 3" key="1">
    <citation type="submission" date="2019-03" db="EMBL/GenBank/DDBJ databases">
        <title>Genomic Encyclopedia of Type Strains, Phase IV (KMG-IV): sequencing the most valuable type-strain genomes for metagenomic binning, comparative biology and taxonomic classification.</title>
        <authorList>
            <person name="Goeker M."/>
        </authorList>
    </citation>
    <scope>NUCLEOTIDE SEQUENCE [LARGE SCALE GENOMIC DNA]</scope>
    <source>
        <strain evidence="2 3">DSM 2132</strain>
    </source>
</reference>
<dbReference type="AlphaFoldDB" id="A0A4R2PKX4"/>